<evidence type="ECO:0000256" key="1">
    <source>
        <dbReference type="SAM" id="SignalP"/>
    </source>
</evidence>
<sequence length="46" mass="5454">IQAAMSVFELFRLVLSYALVMVKWLECPFLTTDDENDAPHRFHDKR</sequence>
<feature type="chain" id="PRO_5021215013" evidence="1">
    <location>
        <begin position="19"/>
        <end position="46"/>
    </location>
</feature>
<dbReference type="EMBL" id="BGPR01076788">
    <property type="protein sequence ID" value="GBL62600.1"/>
    <property type="molecule type" value="Genomic_DNA"/>
</dbReference>
<gene>
    <name evidence="2" type="ORF">AVEN_187212_1</name>
</gene>
<evidence type="ECO:0000313" key="2">
    <source>
        <dbReference type="EMBL" id="GBL62600.1"/>
    </source>
</evidence>
<dbReference type="Proteomes" id="UP000499080">
    <property type="component" value="Unassembled WGS sequence"/>
</dbReference>
<evidence type="ECO:0000313" key="3">
    <source>
        <dbReference type="Proteomes" id="UP000499080"/>
    </source>
</evidence>
<feature type="signal peptide" evidence="1">
    <location>
        <begin position="1"/>
        <end position="18"/>
    </location>
</feature>
<reference evidence="2 3" key="1">
    <citation type="journal article" date="2019" name="Sci. Rep.">
        <title>Orb-weaving spider Araneus ventricosus genome elucidates the spidroin gene catalogue.</title>
        <authorList>
            <person name="Kono N."/>
            <person name="Nakamura H."/>
            <person name="Ohtoshi R."/>
            <person name="Moran D.A.P."/>
            <person name="Shinohara A."/>
            <person name="Yoshida Y."/>
            <person name="Fujiwara M."/>
            <person name="Mori M."/>
            <person name="Tomita M."/>
            <person name="Arakawa K."/>
        </authorList>
    </citation>
    <scope>NUCLEOTIDE SEQUENCE [LARGE SCALE GENOMIC DNA]</scope>
</reference>
<accession>A0A4Y1ZQQ3</accession>
<organism evidence="2 3">
    <name type="scientific">Araneus ventricosus</name>
    <name type="common">Orbweaver spider</name>
    <name type="synonym">Epeira ventricosa</name>
    <dbReference type="NCBI Taxonomy" id="182803"/>
    <lineage>
        <taxon>Eukaryota</taxon>
        <taxon>Metazoa</taxon>
        <taxon>Ecdysozoa</taxon>
        <taxon>Arthropoda</taxon>
        <taxon>Chelicerata</taxon>
        <taxon>Arachnida</taxon>
        <taxon>Araneae</taxon>
        <taxon>Araneomorphae</taxon>
        <taxon>Entelegynae</taxon>
        <taxon>Araneoidea</taxon>
        <taxon>Araneidae</taxon>
        <taxon>Araneus</taxon>
    </lineage>
</organism>
<feature type="non-terminal residue" evidence="2">
    <location>
        <position position="1"/>
    </location>
</feature>
<dbReference type="AlphaFoldDB" id="A0A4Y1ZQQ3"/>
<proteinExistence type="predicted"/>
<keyword evidence="1" id="KW-0732">Signal</keyword>
<name>A0A4Y1ZQQ3_ARAVE</name>
<keyword evidence="3" id="KW-1185">Reference proteome</keyword>
<comment type="caution">
    <text evidence="2">The sequence shown here is derived from an EMBL/GenBank/DDBJ whole genome shotgun (WGS) entry which is preliminary data.</text>
</comment>
<protein>
    <submittedName>
        <fullName evidence="2">Uncharacterized protein</fullName>
    </submittedName>
</protein>